<evidence type="ECO:0000256" key="1">
    <source>
        <dbReference type="SAM" id="Phobius"/>
    </source>
</evidence>
<comment type="caution">
    <text evidence="2">The sequence shown here is derived from an EMBL/GenBank/DDBJ whole genome shotgun (WGS) entry which is preliminary data.</text>
</comment>
<dbReference type="Pfam" id="PF23933">
    <property type="entry name" value="DUF7269"/>
    <property type="match status" value="1"/>
</dbReference>
<dbReference type="AlphaFoldDB" id="A0A482TDB6"/>
<feature type="transmembrane region" description="Helical" evidence="1">
    <location>
        <begin position="48"/>
        <end position="70"/>
    </location>
</feature>
<dbReference type="InterPro" id="IPR055693">
    <property type="entry name" value="DUF7269"/>
</dbReference>
<name>A0A482TDB6_9EURY</name>
<protein>
    <submittedName>
        <fullName evidence="2">Uncharacterized protein</fullName>
    </submittedName>
</protein>
<reference evidence="2 3" key="1">
    <citation type="submission" date="2018-12" db="EMBL/GenBank/DDBJ databases">
        <title>Genome analysis provides insights into bioremediation potentialities of Halogeometricum borinquense strain N11.</title>
        <authorList>
            <person name="Najjari A."/>
            <person name="Youssef N."/>
            <person name="Fhoula I."/>
            <person name="Ben Dhia O."/>
            <person name="Mahjoubi M."/>
            <person name="Ouzari H.I."/>
            <person name="Cherif A."/>
        </authorList>
    </citation>
    <scope>NUCLEOTIDE SEQUENCE [LARGE SCALE GENOMIC DNA]</scope>
    <source>
        <strain evidence="2 3">N11</strain>
    </source>
</reference>
<gene>
    <name evidence="2" type="ORF">ELS19_10205</name>
</gene>
<dbReference type="EMBL" id="RZHH01000002">
    <property type="protein sequence ID" value="RYJ14296.1"/>
    <property type="molecule type" value="Genomic_DNA"/>
</dbReference>
<accession>A0A482TDB6</accession>
<dbReference type="RefSeq" id="WP_129784666.1">
    <property type="nucleotide sequence ID" value="NZ_RZHH01000002.1"/>
</dbReference>
<keyword evidence="1" id="KW-1133">Transmembrane helix</keyword>
<feature type="transmembrane region" description="Helical" evidence="1">
    <location>
        <begin position="12"/>
        <end position="33"/>
    </location>
</feature>
<evidence type="ECO:0000313" key="3">
    <source>
        <dbReference type="Proteomes" id="UP000294028"/>
    </source>
</evidence>
<sequence length="205" mass="23055">MNNLSRTKVRRWTTLLALLFIVAAGLITALATIEPDLLNPLHHRRDDVFLVTGFLIAAILSGSLLFPMYLEPKEDNTDDYEPEVTPELPYAGTDIEPLAKHPLVGYHSSADERDAILDRLRNATIIMIHRQTGISTDDASTRVRRGEWTENTTAAWFLGETPAPRSARFYARISDSLAFRHGARETISEIVTYEQRHNDTEANAP</sequence>
<keyword evidence="1" id="KW-0812">Transmembrane</keyword>
<keyword evidence="1" id="KW-0472">Membrane</keyword>
<evidence type="ECO:0000313" key="2">
    <source>
        <dbReference type="EMBL" id="RYJ14296.1"/>
    </source>
</evidence>
<organism evidence="2 3">
    <name type="scientific">Halogeometricum borinquense</name>
    <dbReference type="NCBI Taxonomy" id="60847"/>
    <lineage>
        <taxon>Archaea</taxon>
        <taxon>Methanobacteriati</taxon>
        <taxon>Methanobacteriota</taxon>
        <taxon>Stenosarchaea group</taxon>
        <taxon>Halobacteria</taxon>
        <taxon>Halobacteriales</taxon>
        <taxon>Haloferacaceae</taxon>
        <taxon>Halogeometricum</taxon>
    </lineage>
</organism>
<proteinExistence type="predicted"/>
<dbReference type="Proteomes" id="UP000294028">
    <property type="component" value="Unassembled WGS sequence"/>
</dbReference>